<keyword evidence="3" id="KW-1185">Reference proteome</keyword>
<gene>
    <name evidence="2" type="ORF">GCM10010405_53440</name>
</gene>
<proteinExistence type="predicted"/>
<name>A0ABP5XNW9_9ACTN</name>
<evidence type="ECO:0000313" key="2">
    <source>
        <dbReference type="EMBL" id="GAA2462436.1"/>
    </source>
</evidence>
<organism evidence="2 3">
    <name type="scientific">Streptomyces macrosporus</name>
    <dbReference type="NCBI Taxonomy" id="44032"/>
    <lineage>
        <taxon>Bacteria</taxon>
        <taxon>Bacillati</taxon>
        <taxon>Actinomycetota</taxon>
        <taxon>Actinomycetes</taxon>
        <taxon>Kitasatosporales</taxon>
        <taxon>Streptomycetaceae</taxon>
        <taxon>Streptomyces</taxon>
    </lineage>
</organism>
<dbReference type="Proteomes" id="UP001501638">
    <property type="component" value="Unassembled WGS sequence"/>
</dbReference>
<feature type="compositionally biased region" description="Basic and acidic residues" evidence="1">
    <location>
        <begin position="51"/>
        <end position="69"/>
    </location>
</feature>
<accession>A0ABP5XNW9</accession>
<sequence>MRGGRLAATARRCGASQTEDGPPDGEGRRGTAGDGEEREEGRKNAGNGREASGRAREEAERDAEPERRGGGKGTGGGRIDPVRCVPARRSSCSTALQWADGAPTAVAPAGPITIRERMTCGR</sequence>
<feature type="region of interest" description="Disordered" evidence="1">
    <location>
        <begin position="1"/>
        <end position="84"/>
    </location>
</feature>
<reference evidence="3" key="1">
    <citation type="journal article" date="2019" name="Int. J. Syst. Evol. Microbiol.">
        <title>The Global Catalogue of Microorganisms (GCM) 10K type strain sequencing project: providing services to taxonomists for standard genome sequencing and annotation.</title>
        <authorList>
            <consortium name="The Broad Institute Genomics Platform"/>
            <consortium name="The Broad Institute Genome Sequencing Center for Infectious Disease"/>
            <person name="Wu L."/>
            <person name="Ma J."/>
        </authorList>
    </citation>
    <scope>NUCLEOTIDE SEQUENCE [LARGE SCALE GENOMIC DNA]</scope>
    <source>
        <strain evidence="3">JCM 6305</strain>
    </source>
</reference>
<evidence type="ECO:0000256" key="1">
    <source>
        <dbReference type="SAM" id="MobiDB-lite"/>
    </source>
</evidence>
<comment type="caution">
    <text evidence="2">The sequence shown here is derived from an EMBL/GenBank/DDBJ whole genome shotgun (WGS) entry which is preliminary data.</text>
</comment>
<protein>
    <submittedName>
        <fullName evidence="2">Uncharacterized protein</fullName>
    </submittedName>
</protein>
<dbReference type="EMBL" id="BAAASZ010000040">
    <property type="protein sequence ID" value="GAA2462436.1"/>
    <property type="molecule type" value="Genomic_DNA"/>
</dbReference>
<evidence type="ECO:0000313" key="3">
    <source>
        <dbReference type="Proteomes" id="UP001501638"/>
    </source>
</evidence>